<feature type="region of interest" description="Disordered" evidence="23">
    <location>
        <begin position="419"/>
        <end position="449"/>
    </location>
</feature>
<dbReference type="InterPro" id="IPR013087">
    <property type="entry name" value="Znf_C2H2_type"/>
</dbReference>
<evidence type="ECO:0000256" key="3">
    <source>
        <dbReference type="ARBA" id="ARBA00022499"/>
    </source>
</evidence>
<feature type="compositionally biased region" description="Polar residues" evidence="23">
    <location>
        <begin position="1785"/>
        <end position="1794"/>
    </location>
</feature>
<feature type="compositionally biased region" description="Low complexity" evidence="23">
    <location>
        <begin position="1306"/>
        <end position="1323"/>
    </location>
</feature>
<evidence type="ECO:0000256" key="8">
    <source>
        <dbReference type="ARBA" id="ARBA00022723"/>
    </source>
</evidence>
<dbReference type="Gene3D" id="2.170.270.10">
    <property type="entry name" value="SET domain"/>
    <property type="match status" value="2"/>
</dbReference>
<feature type="domain" description="C2H2-type" evidence="24">
    <location>
        <begin position="1906"/>
        <end position="1926"/>
    </location>
</feature>
<dbReference type="Pfam" id="PF21549">
    <property type="entry name" value="PRDM2_PR"/>
    <property type="match status" value="1"/>
</dbReference>
<feature type="compositionally biased region" description="Polar residues" evidence="23">
    <location>
        <begin position="134"/>
        <end position="159"/>
    </location>
</feature>
<dbReference type="CDD" id="cd19187">
    <property type="entry name" value="PR-SET_PRDM1"/>
    <property type="match status" value="1"/>
</dbReference>
<dbReference type="GO" id="GO:0045087">
    <property type="term" value="P:innate immune response"/>
    <property type="evidence" value="ECO:0007669"/>
    <property type="project" value="UniProtKB-KW"/>
</dbReference>
<accession>A0A7J5XQ70</accession>
<keyword evidence="7" id="KW-0949">S-adenosyl-L-methionine</keyword>
<keyword evidence="15" id="KW-1064">Adaptive immunity</keyword>
<reference evidence="26 27" key="1">
    <citation type="submission" date="2020-03" db="EMBL/GenBank/DDBJ databases">
        <title>Dissostichus mawsoni Genome sequencing and assembly.</title>
        <authorList>
            <person name="Park H."/>
        </authorList>
    </citation>
    <scope>NUCLEOTIDE SEQUENCE [LARGE SCALE GENOMIC DNA]</scope>
    <source>
        <strain evidence="26">DM0001</strain>
        <tissue evidence="26">Muscle</tissue>
    </source>
</reference>
<feature type="region of interest" description="Disordered" evidence="23">
    <location>
        <begin position="1528"/>
        <end position="1656"/>
    </location>
</feature>
<keyword evidence="16" id="KW-0804">Transcription</keyword>
<keyword evidence="5" id="KW-0489">Methyltransferase</keyword>
<dbReference type="Pfam" id="PF00096">
    <property type="entry name" value="zf-C2H2"/>
    <property type="match status" value="2"/>
</dbReference>
<dbReference type="GO" id="GO:0003677">
    <property type="term" value="F:DNA binding"/>
    <property type="evidence" value="ECO:0007669"/>
    <property type="project" value="UniProtKB-KW"/>
</dbReference>
<evidence type="ECO:0000256" key="7">
    <source>
        <dbReference type="ARBA" id="ARBA00022691"/>
    </source>
</evidence>
<evidence type="ECO:0000256" key="12">
    <source>
        <dbReference type="ARBA" id="ARBA00022859"/>
    </source>
</evidence>
<dbReference type="Proteomes" id="UP000518266">
    <property type="component" value="Unassembled WGS sequence"/>
</dbReference>
<evidence type="ECO:0000256" key="4">
    <source>
        <dbReference type="ARBA" id="ARBA00022588"/>
    </source>
</evidence>
<dbReference type="PROSITE" id="PS50157">
    <property type="entry name" value="ZINC_FINGER_C2H2_2"/>
    <property type="match status" value="4"/>
</dbReference>
<evidence type="ECO:0000313" key="26">
    <source>
        <dbReference type="EMBL" id="KAF3839180.1"/>
    </source>
</evidence>
<feature type="compositionally biased region" description="Polar residues" evidence="23">
    <location>
        <begin position="326"/>
        <end position="342"/>
    </location>
</feature>
<keyword evidence="3" id="KW-1017">Isopeptide bond</keyword>
<feature type="domain" description="SET" evidence="25">
    <location>
        <begin position="1376"/>
        <end position="1493"/>
    </location>
</feature>
<dbReference type="SUPFAM" id="SSF57667">
    <property type="entry name" value="beta-beta-alpha zinc fingers"/>
    <property type="match status" value="3"/>
</dbReference>
<dbReference type="PROSITE" id="PS50280">
    <property type="entry name" value="SET"/>
    <property type="match status" value="1"/>
</dbReference>
<dbReference type="SUPFAM" id="SSF82199">
    <property type="entry name" value="SET domain"/>
    <property type="match status" value="2"/>
</dbReference>
<keyword evidence="4" id="KW-0399">Innate immunity</keyword>
<evidence type="ECO:0000256" key="17">
    <source>
        <dbReference type="ARBA" id="ARBA00023242"/>
    </source>
</evidence>
<dbReference type="GO" id="GO:0001227">
    <property type="term" value="F:DNA-binding transcription repressor activity, RNA polymerase II-specific"/>
    <property type="evidence" value="ECO:0007669"/>
    <property type="project" value="InterPro"/>
</dbReference>
<keyword evidence="13" id="KW-0805">Transcription regulation</keyword>
<dbReference type="FunFam" id="3.30.160.60:FF:000748">
    <property type="entry name" value="PR domain zinc finger protein"/>
    <property type="match status" value="1"/>
</dbReference>
<dbReference type="InterPro" id="IPR044413">
    <property type="entry name" value="PRDM1_PR-SET"/>
</dbReference>
<dbReference type="GO" id="GO:0005634">
    <property type="term" value="C:nucleus"/>
    <property type="evidence" value="ECO:0007669"/>
    <property type="project" value="UniProtKB-SubCell"/>
</dbReference>
<evidence type="ECO:0000256" key="13">
    <source>
        <dbReference type="ARBA" id="ARBA00023015"/>
    </source>
</evidence>
<evidence type="ECO:0000256" key="6">
    <source>
        <dbReference type="ARBA" id="ARBA00022679"/>
    </source>
</evidence>
<sequence length="2094" mass="232881">MKTLRGATWPRSQRLWHWLGPRFEPGLEKEKGLMRVTSSPGLGAKAPVSDKRLRRREMWDVNDASTVVLPPALTQAIKNSVCRGVFATSHFQKGDFVVEYRGELIHSEESQRRRRIYHVGEQATAIESSEAEIPSTSEPAPQRSSISDTQVGEQATAIESSEAEIPSTSEPAPQRSSISDTQVGEQATAIESSEAEIPSTSEPAPQRSSISDTQVGEQATAIESSEAEIPSTSEPAPQRSSISDTQVGEQATAIESSEAEIPSTSEPAPQRSSISDTQVGEQATAIESSEAEIPSTSEPAPQRSSISDTQVGEQATAIESSEAEIPSTSEPAPQRSSISDTQHLGETESYLLKKKDGMMVSLVNYTDSDESQSPSRIAIHDDSSQAWSPGTDIELKEDKDIFPRLRRTKSIQMTSQIEFGSDELFDPSSADSGEEYIPKTSEDSSGTDTSEVIDLVHKKDSMLGRQYFQKLSHIRYECLLPTQVNSSSSQQVPNRGRSPSRRDSNYSIKRKRQCLGSGSCPTTRTIEGKSLKQGIVGDTGSVSENSTHEVEPNLPDGASSLLTENEVAEGSRSPCIPAVCKKEDGSRMYNKKQYCLYCKIGVGKIARHLERAHHNKPDVAQALSFPKGSKERRMHLEHLRNRGNFAHNVEVLNAGVGNLVSRKQPKQDSQAQNFLHCVYCQGLFNKKLLWRHMKICKFKPNVPQKPGKTRVQALSAFAVPPPPGVKIEFWKLLNNMVQDDVYIAVKSDVCIMEYGEHLYHRLGYDVGKHEYIRQKLRELGRLLVCSRKTTPLKTIQDHVKPINFLHVVQAVKHVAGFDSETNTYKCPSLALKIGHSLKKISMLVESRANVQSNYSAAKDARTFRRVYETRWNELISAASLRTLQESKWNAPQLLPFTKDVQTLHSYLDVQQQEVHSKLSADKSPQTWSQLAKVTLTQVILFNRRRAGEVSKMPLSAYLSQNPSDPQEDVNIALSELEKKLCKYFRRIEIRGKRGRKVPVLLTPAMQQALDLLVGTRQECGVPKENIYLFARPSAFTCYRGSDCLRYFAKACGAKNPESLTSTKLRKQTGTLSQVLNLTNTELDLLADFLGHDIRGQVTSTQMENQTTMRDGSNTDEASQQGPMTPPPAAQPQTQRRQKGRQPFKKKLWEKMEIQAVEKHMMTFINTCRVPRKSDCDKCLEMEGEALKQRNWLAIKFYIKNRITALKSKISFSHPILFLFLRSPSLSLLLLHLLHLLLLLLSSSSSSSSSSWLHYSSNPHFYDIFSAFFVPIDVNAKRGTATSHSSAMLTSEGAHTMEQEEAHHGAKMAATATTNTTASSGSETMADTDVDMEMETEMDDADMTRWTEAEFEGKCTYMVKDTDGDAMTTTRAEASLPRNLAFKLPSNSKEVVGVCSREYIPKGTRFGPLVGEIYTADSVPKDANRKYFWRIYEDQEFHHFVDGLDESRSNWMRYVNPAHSAAEQNIAACQNGMEIYFYTVKPVPPSTELLVWYCHDFARRLHYPPSGELMMQKLKQSLLEVKQQQVSSEERLVDASSPSPAAVTPAQPKREHSVLSILRGTNCTSSSSPNKREPSRPLPTRPRCADSPERPLYPRALYPGLRAHPHIPEDFLGHKHGYPATRSPGNQSSATPSPSARSSPDSSPQGSPSGPATGSFYSTGLSSYPGYSPPPTPLSSSFYPPGPSYSRYLLPHHYPLPGGGVPTVGGIFPRMYPLYMPPHVPLLPADAAGRRFLLPDRVHPSSMSAHREFLLPRPSSAFSAAASLKDKRGLHHHYHGHPHGPAPSRGSPTAGTSPPSERLPTKPTSAMLCNSSDDEEAMNLSKVKRGPGSAGYKALPYPLKKQNGKIKYECNVCSKTFGQLSNLKVHLRVHSGERPFKCQTCNKGFTQLAHLQKHFLVHTGEKPHECQRFSSTSNLKTHLRLHSGEKPYHCKLCPAKFTQFVHLKLHKRLHSRERPHKCSHCHRHYIHLCSLRLHLKGYCPTASNQGDPEEVQRANEEIERFDVSEHAGQLEQLQGGAEVEAILEKQILGILWRESDLKSSHFHTHHKGGANDLLSAGYGAYDSPNETSVIKMRHSSPVLPLPANVTVKQESEDHA</sequence>
<name>A0A7J5XQ70_DISMA</name>
<gene>
    <name evidence="26" type="ORF">F7725_017897</name>
</gene>
<feature type="domain" description="C2H2-type" evidence="24">
    <location>
        <begin position="1927"/>
        <end position="1954"/>
    </location>
</feature>
<dbReference type="InterPro" id="IPR001214">
    <property type="entry name" value="SET_dom"/>
</dbReference>
<evidence type="ECO:0000256" key="15">
    <source>
        <dbReference type="ARBA" id="ARBA00023130"/>
    </source>
</evidence>
<protein>
    <recommendedName>
        <fullName evidence="19">PR domain zinc finger protein 1</fullName>
    </recommendedName>
    <alternativeName>
        <fullName evidence="20">Beta-interferon gene positive regulatory domain I-binding factor</fullName>
    </alternativeName>
    <alternativeName>
        <fullName evidence="21">PR domain-containing protein 1</fullName>
    </alternativeName>
</protein>
<feature type="compositionally biased region" description="Polar residues" evidence="23">
    <location>
        <begin position="1558"/>
        <end position="1568"/>
    </location>
</feature>
<dbReference type="GO" id="GO:0002250">
    <property type="term" value="P:adaptive immune response"/>
    <property type="evidence" value="ECO:0007669"/>
    <property type="project" value="UniProtKB-KW"/>
</dbReference>
<dbReference type="InterPro" id="IPR036236">
    <property type="entry name" value="Znf_C2H2_sf"/>
</dbReference>
<evidence type="ECO:0000256" key="23">
    <source>
        <dbReference type="SAM" id="MobiDB-lite"/>
    </source>
</evidence>
<evidence type="ECO:0000256" key="20">
    <source>
        <dbReference type="ARBA" id="ARBA00078797"/>
    </source>
</evidence>
<comment type="subcellular location">
    <subcellularLocation>
        <location evidence="1">Nucleus</location>
    </subcellularLocation>
</comment>
<keyword evidence="27" id="KW-1185">Reference proteome</keyword>
<comment type="subunit">
    <text evidence="18">Interacts with PRMT5. Interacts with FBXO10. Interacts with FBXO11. Interacts with multiple nuclear sumoylation E3 ligases, including CBX4, PIAS1, PIAS2, PIAS3, PIAS4, PML and RNF4, but not RANBP2. Interacts with LDB1, SMARCD3 and SMARCC1. Interacts with EEIG1; following TNFSF11/RANKL stimulation in bone marrow-derived macrophages, the interaction promotes the binding of PRDM1/BLIMP1 to the gene promoter of IRF8.</text>
</comment>
<evidence type="ECO:0000256" key="1">
    <source>
        <dbReference type="ARBA" id="ARBA00004123"/>
    </source>
</evidence>
<evidence type="ECO:0000256" key="5">
    <source>
        <dbReference type="ARBA" id="ARBA00022603"/>
    </source>
</evidence>
<dbReference type="FunFam" id="2.170.270.10:FF:000019">
    <property type="entry name" value="PR domain zinc finger protein 1"/>
    <property type="match status" value="1"/>
</dbReference>
<dbReference type="GO" id="GO:0008270">
    <property type="term" value="F:zinc ion binding"/>
    <property type="evidence" value="ECO:0007669"/>
    <property type="project" value="UniProtKB-KW"/>
</dbReference>
<dbReference type="PANTHER" id="PTHR33480:SF5">
    <property type="entry name" value="SI:DKEY-51D8.9"/>
    <property type="match status" value="1"/>
</dbReference>
<evidence type="ECO:0000256" key="21">
    <source>
        <dbReference type="ARBA" id="ARBA00082169"/>
    </source>
</evidence>
<feature type="compositionally biased region" description="Polar residues" evidence="23">
    <location>
        <begin position="166"/>
        <end position="191"/>
    </location>
</feature>
<evidence type="ECO:0000256" key="11">
    <source>
        <dbReference type="ARBA" id="ARBA00022833"/>
    </source>
</evidence>
<feature type="region of interest" description="Disordered" evidence="23">
    <location>
        <begin position="1769"/>
        <end position="1803"/>
    </location>
</feature>
<keyword evidence="14" id="KW-0238">DNA-binding</keyword>
<evidence type="ECO:0000259" key="24">
    <source>
        <dbReference type="PROSITE" id="PS50157"/>
    </source>
</evidence>
<dbReference type="GO" id="GO:0032259">
    <property type="term" value="P:methylation"/>
    <property type="evidence" value="ECO:0007669"/>
    <property type="project" value="UniProtKB-KW"/>
</dbReference>
<evidence type="ECO:0000256" key="19">
    <source>
        <dbReference type="ARBA" id="ARBA00067594"/>
    </source>
</evidence>
<feature type="compositionally biased region" description="Polar residues" evidence="23">
    <location>
        <begin position="198"/>
        <end position="223"/>
    </location>
</feature>
<keyword evidence="2" id="KW-0678">Repressor</keyword>
<feature type="region of interest" description="Disordered" evidence="23">
    <location>
        <begin position="1099"/>
        <end position="1143"/>
    </location>
</feature>
<evidence type="ECO:0000259" key="25">
    <source>
        <dbReference type="PROSITE" id="PS50280"/>
    </source>
</evidence>
<evidence type="ECO:0000256" key="10">
    <source>
        <dbReference type="ARBA" id="ARBA00022771"/>
    </source>
</evidence>
<keyword evidence="10 22" id="KW-0863">Zinc-finger</keyword>
<feature type="compositionally biased region" description="Low complexity" evidence="23">
    <location>
        <begin position="1627"/>
        <end position="1656"/>
    </location>
</feature>
<dbReference type="OrthoDB" id="9345291at2759"/>
<proteinExistence type="predicted"/>
<feature type="compositionally biased region" description="Low complexity" evidence="23">
    <location>
        <begin position="1534"/>
        <end position="1546"/>
    </location>
</feature>
<feature type="compositionally biased region" description="Polar residues" evidence="23">
    <location>
        <begin position="294"/>
        <end position="319"/>
    </location>
</feature>
<feature type="region of interest" description="Disordered" evidence="23">
    <location>
        <begin position="484"/>
        <end position="558"/>
    </location>
</feature>
<dbReference type="Gene3D" id="3.30.160.60">
    <property type="entry name" value="Classic Zinc Finger"/>
    <property type="match status" value="4"/>
</dbReference>
<keyword evidence="9" id="KW-0677">Repeat</keyword>
<evidence type="ECO:0000256" key="16">
    <source>
        <dbReference type="ARBA" id="ARBA00023163"/>
    </source>
</evidence>
<dbReference type="SMART" id="SM00355">
    <property type="entry name" value="ZnF_C2H2"/>
    <property type="match status" value="5"/>
</dbReference>
<feature type="compositionally biased region" description="Polar residues" evidence="23">
    <location>
        <begin position="262"/>
        <end position="287"/>
    </location>
</feature>
<feature type="region of interest" description="Disordered" evidence="23">
    <location>
        <begin position="1284"/>
        <end position="1323"/>
    </location>
</feature>
<feature type="compositionally biased region" description="Polar residues" evidence="23">
    <location>
        <begin position="1099"/>
        <end position="1118"/>
    </location>
</feature>
<keyword evidence="8" id="KW-0479">Metal-binding</keyword>
<evidence type="ECO:0000256" key="2">
    <source>
        <dbReference type="ARBA" id="ARBA00022491"/>
    </source>
</evidence>
<dbReference type="FunFam" id="3.30.160.60:FF:000211">
    <property type="entry name" value="PR domain zinc finger protein 1"/>
    <property type="match status" value="1"/>
</dbReference>
<evidence type="ECO:0000256" key="22">
    <source>
        <dbReference type="PROSITE-ProRule" id="PRU00042"/>
    </source>
</evidence>
<keyword evidence="6" id="KW-0808">Transferase</keyword>
<dbReference type="GO" id="GO:0008168">
    <property type="term" value="F:methyltransferase activity"/>
    <property type="evidence" value="ECO:0007669"/>
    <property type="project" value="UniProtKB-KW"/>
</dbReference>
<keyword evidence="17" id="KW-0539">Nucleus</keyword>
<evidence type="ECO:0000256" key="9">
    <source>
        <dbReference type="ARBA" id="ARBA00022737"/>
    </source>
</evidence>
<keyword evidence="12" id="KW-0391">Immunity</keyword>
<evidence type="ECO:0000256" key="14">
    <source>
        <dbReference type="ARBA" id="ARBA00023125"/>
    </source>
</evidence>
<keyword evidence="11" id="KW-0862">Zinc</keyword>
<feature type="compositionally biased region" description="Basic and acidic residues" evidence="23">
    <location>
        <begin position="1294"/>
        <end position="1303"/>
    </location>
</feature>
<comment type="caution">
    <text evidence="26">The sequence shown here is derived from an EMBL/GenBank/DDBJ whole genome shotgun (WGS) entry which is preliminary data.</text>
</comment>
<feature type="region of interest" description="Disordered" evidence="23">
    <location>
        <begin position="123"/>
        <end position="349"/>
    </location>
</feature>
<dbReference type="EMBL" id="JAAKFY010000021">
    <property type="protein sequence ID" value="KAF3839180.1"/>
    <property type="molecule type" value="Genomic_DNA"/>
</dbReference>
<dbReference type="SMART" id="SM00317">
    <property type="entry name" value="SET"/>
    <property type="match status" value="1"/>
</dbReference>
<organism evidence="26 27">
    <name type="scientific">Dissostichus mawsoni</name>
    <name type="common">Antarctic cod</name>
    <dbReference type="NCBI Taxonomy" id="36200"/>
    <lineage>
        <taxon>Eukaryota</taxon>
        <taxon>Metazoa</taxon>
        <taxon>Chordata</taxon>
        <taxon>Craniata</taxon>
        <taxon>Vertebrata</taxon>
        <taxon>Euteleostomi</taxon>
        <taxon>Actinopterygii</taxon>
        <taxon>Neopterygii</taxon>
        <taxon>Teleostei</taxon>
        <taxon>Neoteleostei</taxon>
        <taxon>Acanthomorphata</taxon>
        <taxon>Eupercaria</taxon>
        <taxon>Perciformes</taxon>
        <taxon>Notothenioidei</taxon>
        <taxon>Nototheniidae</taxon>
        <taxon>Dissostichus</taxon>
    </lineage>
</organism>
<evidence type="ECO:0000256" key="18">
    <source>
        <dbReference type="ARBA" id="ARBA00063130"/>
    </source>
</evidence>
<feature type="domain" description="C2H2-type" evidence="24">
    <location>
        <begin position="1847"/>
        <end position="1874"/>
    </location>
</feature>
<feature type="domain" description="C2H2-type" evidence="24">
    <location>
        <begin position="1875"/>
        <end position="1902"/>
    </location>
</feature>
<dbReference type="InterPro" id="IPR046341">
    <property type="entry name" value="SET_dom_sf"/>
</dbReference>
<dbReference type="PROSITE" id="PS00028">
    <property type="entry name" value="ZINC_FINGER_C2H2_1"/>
    <property type="match status" value="3"/>
</dbReference>
<feature type="compositionally biased region" description="Polar residues" evidence="23">
    <location>
        <begin position="230"/>
        <end position="255"/>
    </location>
</feature>
<dbReference type="PANTHER" id="PTHR33480">
    <property type="entry name" value="SET DOMAIN-CONTAINING PROTEIN-RELATED"/>
    <property type="match status" value="1"/>
</dbReference>
<dbReference type="FunFam" id="3.30.160.60:FF:000132">
    <property type="entry name" value="PR domain zinc finger protein 1"/>
    <property type="match status" value="1"/>
</dbReference>
<evidence type="ECO:0000313" key="27">
    <source>
        <dbReference type="Proteomes" id="UP000518266"/>
    </source>
</evidence>